<dbReference type="InterPro" id="IPR036397">
    <property type="entry name" value="RNaseH_sf"/>
</dbReference>
<evidence type="ECO:0000256" key="5">
    <source>
        <dbReference type="PROSITE-ProRule" id="PRU01077"/>
    </source>
</evidence>
<comment type="subcellular location">
    <subcellularLocation>
        <location evidence="1">Cytoplasm</location>
        <location evidence="1">Cytoskeleton</location>
    </subcellularLocation>
</comment>
<proteinExistence type="predicted"/>
<organism evidence="10">
    <name type="scientific">Cladocopium goreaui</name>
    <dbReference type="NCBI Taxonomy" id="2562237"/>
    <lineage>
        <taxon>Eukaryota</taxon>
        <taxon>Sar</taxon>
        <taxon>Alveolata</taxon>
        <taxon>Dinophyceae</taxon>
        <taxon>Suessiales</taxon>
        <taxon>Symbiodiniaceae</taxon>
        <taxon>Cladocopium</taxon>
    </lineage>
</organism>
<dbReference type="Gene3D" id="1.20.1270.60">
    <property type="entry name" value="Arfaptin homology (AH) domain/BAR domain"/>
    <property type="match status" value="1"/>
</dbReference>
<evidence type="ECO:0000259" key="9">
    <source>
        <dbReference type="PROSITE" id="PS51741"/>
    </source>
</evidence>
<feature type="compositionally biased region" description="Polar residues" evidence="6">
    <location>
        <begin position="8"/>
        <end position="21"/>
    </location>
</feature>
<feature type="region of interest" description="Disordered" evidence="6">
    <location>
        <begin position="1"/>
        <end position="21"/>
    </location>
</feature>
<feature type="region of interest" description="Disordered" evidence="6">
    <location>
        <begin position="1960"/>
        <end position="2054"/>
    </location>
</feature>
<dbReference type="SUPFAM" id="SSF103657">
    <property type="entry name" value="BAR/IMD domain-like"/>
    <property type="match status" value="1"/>
</dbReference>
<accession>A0A9P1FSQ3</accession>
<evidence type="ECO:0008006" key="13">
    <source>
        <dbReference type="Google" id="ProtNLM"/>
    </source>
</evidence>
<dbReference type="InterPro" id="IPR012337">
    <property type="entry name" value="RNaseH-like_sf"/>
</dbReference>
<dbReference type="PANTHER" id="PTHR23065">
    <property type="entry name" value="PROLINE-SERINE-THREONINE PHOSPHATASE INTERACTING PROTEIN 1"/>
    <property type="match status" value="1"/>
</dbReference>
<evidence type="ECO:0000256" key="4">
    <source>
        <dbReference type="ARBA" id="ARBA00023212"/>
    </source>
</evidence>
<dbReference type="InterPro" id="IPR027267">
    <property type="entry name" value="AH/BAR_dom_sf"/>
</dbReference>
<keyword evidence="7" id="KW-0812">Transmembrane</keyword>
<keyword evidence="12" id="KW-1185">Reference proteome</keyword>
<evidence type="ECO:0000256" key="1">
    <source>
        <dbReference type="ARBA" id="ARBA00004245"/>
    </source>
</evidence>
<evidence type="ECO:0000256" key="6">
    <source>
        <dbReference type="SAM" id="MobiDB-lite"/>
    </source>
</evidence>
<evidence type="ECO:0000256" key="7">
    <source>
        <dbReference type="SAM" id="Phobius"/>
    </source>
</evidence>
<evidence type="ECO:0000259" key="8">
    <source>
        <dbReference type="PROSITE" id="PS50994"/>
    </source>
</evidence>
<keyword evidence="5" id="KW-0175">Coiled coil</keyword>
<evidence type="ECO:0000256" key="3">
    <source>
        <dbReference type="ARBA" id="ARBA00022553"/>
    </source>
</evidence>
<feature type="region of interest" description="Disordered" evidence="6">
    <location>
        <begin position="593"/>
        <end position="620"/>
    </location>
</feature>
<dbReference type="EMBL" id="CAMXCT010001125">
    <property type="protein sequence ID" value="CAI3987003.1"/>
    <property type="molecule type" value="Genomic_DNA"/>
</dbReference>
<dbReference type="InterPro" id="IPR031160">
    <property type="entry name" value="F_BAR_dom"/>
</dbReference>
<reference evidence="10" key="1">
    <citation type="submission" date="2022-10" db="EMBL/GenBank/DDBJ databases">
        <authorList>
            <person name="Chen Y."/>
            <person name="Dougan E. K."/>
            <person name="Chan C."/>
            <person name="Rhodes N."/>
            <person name="Thang M."/>
        </authorList>
    </citation>
    <scope>NUCLEOTIDE SEQUENCE</scope>
</reference>
<feature type="compositionally biased region" description="Basic residues" evidence="6">
    <location>
        <begin position="1057"/>
        <end position="1070"/>
    </location>
</feature>
<feature type="region of interest" description="Disordered" evidence="6">
    <location>
        <begin position="2769"/>
        <end position="2815"/>
    </location>
</feature>
<dbReference type="GO" id="GO:0005886">
    <property type="term" value="C:plasma membrane"/>
    <property type="evidence" value="ECO:0007669"/>
    <property type="project" value="TreeGrafter"/>
</dbReference>
<dbReference type="GO" id="GO:0015074">
    <property type="term" value="P:DNA integration"/>
    <property type="evidence" value="ECO:0007669"/>
    <property type="project" value="InterPro"/>
</dbReference>
<feature type="domain" description="Integrase catalytic" evidence="8">
    <location>
        <begin position="1589"/>
        <end position="1754"/>
    </location>
</feature>
<feature type="compositionally biased region" description="Acidic residues" evidence="6">
    <location>
        <begin position="1990"/>
        <end position="2002"/>
    </location>
</feature>
<dbReference type="SUPFAM" id="SSF53098">
    <property type="entry name" value="Ribonuclease H-like"/>
    <property type="match status" value="1"/>
</dbReference>
<dbReference type="Proteomes" id="UP001152797">
    <property type="component" value="Unassembled WGS sequence"/>
</dbReference>
<dbReference type="Gene3D" id="3.30.420.10">
    <property type="entry name" value="Ribonuclease H-like superfamily/Ribonuclease H"/>
    <property type="match status" value="1"/>
</dbReference>
<dbReference type="EMBL" id="CAMXCT020001125">
    <property type="protein sequence ID" value="CAL1140378.1"/>
    <property type="molecule type" value="Genomic_DNA"/>
</dbReference>
<dbReference type="InterPro" id="IPR001584">
    <property type="entry name" value="Integrase_cat-core"/>
</dbReference>
<feature type="region of interest" description="Disordered" evidence="6">
    <location>
        <begin position="1103"/>
        <end position="1130"/>
    </location>
</feature>
<dbReference type="PANTHER" id="PTHR23065:SF7">
    <property type="entry name" value="NOSTRIN, ISOFORM H"/>
    <property type="match status" value="1"/>
</dbReference>
<evidence type="ECO:0000313" key="12">
    <source>
        <dbReference type="Proteomes" id="UP001152797"/>
    </source>
</evidence>
<gene>
    <name evidence="10" type="ORF">C1SCF055_LOCUS14312</name>
</gene>
<dbReference type="PROSITE" id="PS51741">
    <property type="entry name" value="F_BAR"/>
    <property type="match status" value="1"/>
</dbReference>
<comment type="caution">
    <text evidence="10">The sequence shown here is derived from an EMBL/GenBank/DDBJ whole genome shotgun (WGS) entry which is preliminary data.</text>
</comment>
<keyword evidence="4" id="KW-0206">Cytoskeleton</keyword>
<dbReference type="PROSITE" id="PS50994">
    <property type="entry name" value="INTEGRASE"/>
    <property type="match status" value="1"/>
</dbReference>
<feature type="region of interest" description="Disordered" evidence="6">
    <location>
        <begin position="1043"/>
        <end position="1083"/>
    </location>
</feature>
<feature type="compositionally biased region" description="Polar residues" evidence="6">
    <location>
        <begin position="1103"/>
        <end position="1120"/>
    </location>
</feature>
<dbReference type="EMBL" id="CAMXCT030001125">
    <property type="protein sequence ID" value="CAL4774315.1"/>
    <property type="molecule type" value="Genomic_DNA"/>
</dbReference>
<feature type="domain" description="F-BAR" evidence="9">
    <location>
        <begin position="19"/>
        <end position="272"/>
    </location>
</feature>
<evidence type="ECO:0000256" key="2">
    <source>
        <dbReference type="ARBA" id="ARBA00022490"/>
    </source>
</evidence>
<feature type="compositionally biased region" description="Low complexity" evidence="6">
    <location>
        <begin position="2792"/>
        <end position="2815"/>
    </location>
</feature>
<name>A0A9P1FSQ3_9DINO</name>
<keyword evidence="7" id="KW-0472">Membrane</keyword>
<sequence>MAEDEKTPSATSAGAGTPDASTLSEKLVAAPELTSAAECLKVSLLQKVCDVLKSRAELERKYGESLLSLGEGIGPEAGNSLHGAVEAMIVNFRNRGEQSLVLADELESDIIVSFECVIKQHKEVSKRIYSDVQLLVKQLQDRKKVHDKCARRYGSRCVEAENASQDCLQAVSMKTQERLKLAQQATMLSKQARVAEYDYYSSIDQANKAQCLYEQQMAHVLEVLQEMEEKRGQCLRDCLRKLAVYETSWLRNMQYDLEGVAKAAEDCDAVRELQNFIETSNKEVSAAPALTRHVAVPFHQLGKGREARKMTPELQLHLQVQQQIRQLMDEMSPFITSLLEGSETEEEVEKFCQKLSESKLRAAFCQVARLAVLKDDPPGTEIDGSAGKNLSPGAFEALTCCFKVALDAADEHNDAWSGRDLMVLAQLYRTEQDGKAVSLLSKVYNHALWNKVTFWEDVLLLSLCEAYAAEAVWRRSLAPGSQFSKPAMTSFLQRFVGYMMAFGISFEQGRNSVASTLRKHSAFLGPQTVQVYSQLLLSAYEVATPEGTMGTDSLNIAMLEGLPSGGIAMQPAATDLGGDDFEAVAFGVQADFSENPGSPGVHTPSAQEASDEEDEKGEETEALRVLDRPQGVNVFQRGLPAQNSGWATHAELRYAEKLLTSCASQLLSENFVCLDLLLGTPEVTLVAEWLTPFQLRTPTLLLFYLDICSASLLPVLQQCFSSTWTLAVLHLYLDFPEYNMATAASGAATASLDQQSTRDSYIPIFDGTLAGYKEWRKRITIYAKKMELTNRKNECVLNLLGSLQGTAWKLVEDFDLEKAKEETAFKDILSLLDSAFQYDSKVESGQTLLQYITDHDERLRRLEKHGVTLPAEVQGWHLLAKANITKEQRQMVITQANSLERSKIQQAMYSILGQDYKHSHLPHNASRWSSSRPSGSGKGRGFYADEDAAYDDEDGWGFMAEDDDMAYYEYDDGSWDNDEYADFDADTAYFQESCNDPAEDSYGFDPAEYDECFASYMDARKRFNELRMSRGFFPVVAYDPNAAGSSNTGQSPMPPKGKGKKGKSKGRGKNLFKYNKPPMKLHDPKGRVQAAIGPQCLRCGSSTHKTAQYTQGTSKPTPKTSPAGPNKRQATEGVISTSMMDPENGMVIFEDQEGSQKPDCAMMDPGASSFLMGFGPLSRYIDHLKKLQFPVHEIVFKKANSTFHFGGDHKAISSWTVYLPIFVNHKFGLVQAFLLRGDYDPSIIADGAAFDLVLEDEDGPNFTLEYFQHAENVFMADETAPLEGSLVLKGKQLKSLDTSVLTRLKAAEAYIAQTLHDMEERKPRKLWEVYCGHGRISDVAASFGMETQVFGFEIGWNFSLKSHQRAFMDLLAEELPDEVLMSPTCAPWSPMQNANMKDERKCQQLEQLREWHHRHRTRLHQCQYGCVCQDNDGLWRPVRKDTTILTSKTAVAQAMNLLCPGDHQHCRLEGYMKGFRTLKTSFMEDYQPAMAATLAAALATPETPHPWDFGFVVQEIKEHAGKMIDLHVEGKTEALRVVQKLHRNLGHPSTKSLVELLQSRNASEAVIQVAGSYVCAACSRYRKPNQPAPANLPDVERFNQKVQSDIFWIKDGKVKYPILSNIDMATKYQTATLLRQEKTDDFITGFERSWIAHFGPPATLVTDEGRGWLSDQMGEWNDAHSIFHEIAPGEAHTRLNLVERRHAVLRKSLEVYMMDLDLHGPDGLRTALTYILPQLNAQPTVSGFSPSQWLLGFQPSIGNLLISDQITPAHLSGGASFEQALHRRNVAKAAILQADTDQRLRRALLRRYAGENIPLTVRQTCFFWRDARESDLVKIRWKGPAKVLMVETDGDGKPSCYWICYKTQLIRCAPHHCRPDFHTLATNAVDNLQEAKAVIQQIKSRGVTRYLDLSKVNKQHIDDVGEDEEMISNSSGGEQVAKRRRLDLFPAPSVSYEPSLADEFEVPIPPEPHDAGPAMLPVTVPQHGGLQEPGDADPDGVIDEPSAEQFPPTPMAPSSTPRTFTPTLPDQPSPPLQPSHDLPPQQPETSAAETFQQRRDRMDRQEMLPILFGPNRRQRSHDGPYVRPDNADDLTNVAFQVEDISDDGFPADWHFKAETGFFELRPGTTNRDFWEIKAGCLLRHHVQPRKTLFDPHGFADIPIPVENLDSTRIIVHRTLDGQINSFSDDFRGYQHFAKDLRKELGMSALDQRSSTKKVAQDTKVQRKRTFRRDYAKAKGEVSEKNLIQAEKELFYHAKMKELKSFFECGVWEFATTSDSIPERTLTSRMLLKWSKNADGTPRAKARLVVRGFNDVDALNGELPTASPTTSRLSRSLLLSISRLPQERSLWLKLPAQALEILGASPDTRMFLKKPVYGQIDAPKRWYLEALRRLESLNWKRHQLDPCCFMLYDENVFEGDFLKLVGILILHVDDMLAAGDESSATYVEAEHKLKEVFNFRTWQDDKQVLEYCGVQLERKDHAWAIHQESYWHKVKPVTIHKGRSAEDEMNEHDKTQLRALLGSLQWPAVQTAPHVQCSASLISGMQKTNKLRAIIEANQLLKFAKQNLDLRLRYVPLKINSLSDLRLCIMFDAAHGVREDHTSQGGYLAFLTTDEIFQTETDYHVLEWRSFKLPRVARSSLSAEAQACDQSADIAEYIARFWSCLRRPTEKLRDCMDEVSTLKPCLITDAKALYDSYHKESLAGSSSVDKRTGLEIRVAREQVSSLGGSLRWVSSERQYADSLTKMSSRSLLAERIRFHKMKLVWDSQYVSSKKKTAEEREASRNEFAIPKEKKSDLQPTTLSTSTTQSTPTTETPLNTNMFEECDAEKYEQELDEPYEPVEAYAGVPANVKMIVYALTCYTALPAAAALHEPLDHEHGRWGIWIFLTILVMLLFCLAYAFGYRRGLRAQRARQAITLDDAYARLDRLQDRNDRHDEELNSCACFFWMRLNDIVCSCWKLDMSVTCS</sequence>
<reference evidence="11 12" key="2">
    <citation type="submission" date="2024-05" db="EMBL/GenBank/DDBJ databases">
        <authorList>
            <person name="Chen Y."/>
            <person name="Shah S."/>
            <person name="Dougan E. K."/>
            <person name="Thang M."/>
            <person name="Chan C."/>
        </authorList>
    </citation>
    <scope>NUCLEOTIDE SEQUENCE [LARGE SCALE GENOMIC DNA]</scope>
</reference>
<dbReference type="GO" id="GO:0043226">
    <property type="term" value="C:organelle"/>
    <property type="evidence" value="ECO:0007669"/>
    <property type="project" value="UniProtKB-ARBA"/>
</dbReference>
<keyword evidence="2" id="KW-0963">Cytoplasm</keyword>
<dbReference type="OrthoDB" id="430238at2759"/>
<evidence type="ECO:0000313" key="11">
    <source>
        <dbReference type="EMBL" id="CAL4774315.1"/>
    </source>
</evidence>
<feature type="compositionally biased region" description="Acidic residues" evidence="6">
    <location>
        <begin position="609"/>
        <end position="618"/>
    </location>
</feature>
<feature type="transmembrane region" description="Helical" evidence="7">
    <location>
        <begin position="2876"/>
        <end position="2898"/>
    </location>
</feature>
<evidence type="ECO:0000313" key="10">
    <source>
        <dbReference type="EMBL" id="CAI3987003.1"/>
    </source>
</evidence>
<dbReference type="GO" id="GO:0003676">
    <property type="term" value="F:nucleic acid binding"/>
    <property type="evidence" value="ECO:0007669"/>
    <property type="project" value="InterPro"/>
</dbReference>
<keyword evidence="7" id="KW-1133">Transmembrane helix</keyword>
<keyword evidence="3" id="KW-0597">Phosphoprotein</keyword>
<protein>
    <recommendedName>
        <fullName evidence="13">Integrase catalytic domain-containing protein</fullName>
    </recommendedName>
</protein>
<dbReference type="GO" id="GO:0005737">
    <property type="term" value="C:cytoplasm"/>
    <property type="evidence" value="ECO:0007669"/>
    <property type="project" value="TreeGrafter"/>
</dbReference>
<feature type="compositionally biased region" description="Basic and acidic residues" evidence="6">
    <location>
        <begin position="2770"/>
        <end position="2791"/>
    </location>
</feature>